<organism evidence="1 2">
    <name type="scientific">Blautia caccae</name>
    <dbReference type="NCBI Taxonomy" id="3133175"/>
    <lineage>
        <taxon>Bacteria</taxon>
        <taxon>Bacillati</taxon>
        <taxon>Bacillota</taxon>
        <taxon>Clostridia</taxon>
        <taxon>Lachnospirales</taxon>
        <taxon>Lachnospiraceae</taxon>
        <taxon>Blautia</taxon>
    </lineage>
</organism>
<sequence length="46" mass="5588">MKKTMNTVQAGREMQERSFKRMMAYQKKAEQAVNKKRMNQHMIRRG</sequence>
<evidence type="ECO:0000313" key="1">
    <source>
        <dbReference type="EMBL" id="MEQ2431621.1"/>
    </source>
</evidence>
<name>A0ABV1DMK2_9FIRM</name>
<proteinExistence type="predicted"/>
<protein>
    <submittedName>
        <fullName evidence="1">Uncharacterized protein</fullName>
    </submittedName>
</protein>
<comment type="caution">
    <text evidence="1">The sequence shown here is derived from an EMBL/GenBank/DDBJ whole genome shotgun (WGS) entry which is preliminary data.</text>
</comment>
<accession>A0ABV1DMK2</accession>
<dbReference type="Proteomes" id="UP001457898">
    <property type="component" value="Unassembled WGS sequence"/>
</dbReference>
<gene>
    <name evidence="1" type="ORF">WMO65_11455</name>
</gene>
<dbReference type="EMBL" id="JBBMFP010000009">
    <property type="protein sequence ID" value="MEQ2431621.1"/>
    <property type="molecule type" value="Genomic_DNA"/>
</dbReference>
<dbReference type="RefSeq" id="WP_002585002.1">
    <property type="nucleotide sequence ID" value="NZ_JBBMFP010000009.1"/>
</dbReference>
<keyword evidence="2" id="KW-1185">Reference proteome</keyword>
<evidence type="ECO:0000313" key="2">
    <source>
        <dbReference type="Proteomes" id="UP001457898"/>
    </source>
</evidence>
<reference evidence="1 2" key="1">
    <citation type="submission" date="2024-03" db="EMBL/GenBank/DDBJ databases">
        <title>Human intestinal bacterial collection.</title>
        <authorList>
            <person name="Pauvert C."/>
            <person name="Hitch T.C.A."/>
            <person name="Clavel T."/>
        </authorList>
    </citation>
    <scope>NUCLEOTIDE SEQUENCE [LARGE SCALE GENOMIC DNA]</scope>
    <source>
        <strain evidence="1 2">CLA-SR-H028</strain>
    </source>
</reference>